<feature type="transmembrane region" description="Helical" evidence="8">
    <location>
        <begin position="100"/>
        <end position="117"/>
    </location>
</feature>
<dbReference type="EMBL" id="JABSNM010000027">
    <property type="protein sequence ID" value="NRT58337.1"/>
    <property type="molecule type" value="Genomic_DNA"/>
</dbReference>
<protein>
    <submittedName>
        <fullName evidence="9">Exosortase B</fullName>
    </submittedName>
</protein>
<feature type="transmembrane region" description="Helical" evidence="8">
    <location>
        <begin position="183"/>
        <end position="208"/>
    </location>
</feature>
<evidence type="ECO:0000313" key="9">
    <source>
        <dbReference type="EMBL" id="NRT58337.1"/>
    </source>
</evidence>
<comment type="subcellular location">
    <subcellularLocation>
        <location evidence="1">Cell membrane</location>
        <topology evidence="1">Multi-pass membrane protein</topology>
    </subcellularLocation>
</comment>
<evidence type="ECO:0000256" key="6">
    <source>
        <dbReference type="ARBA" id="ARBA00022989"/>
    </source>
</evidence>
<feature type="transmembrane region" description="Helical" evidence="8">
    <location>
        <begin position="220"/>
        <end position="248"/>
    </location>
</feature>
<keyword evidence="7 8" id="KW-0472">Membrane</keyword>
<evidence type="ECO:0000256" key="4">
    <source>
        <dbReference type="ARBA" id="ARBA00022692"/>
    </source>
</evidence>
<keyword evidence="10" id="KW-1185">Reference proteome</keyword>
<dbReference type="Proteomes" id="UP001516061">
    <property type="component" value="Unassembled WGS sequence"/>
</dbReference>
<evidence type="ECO:0000313" key="10">
    <source>
        <dbReference type="Proteomes" id="UP001516061"/>
    </source>
</evidence>
<dbReference type="Pfam" id="PF09721">
    <property type="entry name" value="Exosortase_EpsH"/>
    <property type="match status" value="1"/>
</dbReference>
<name>A0ABX2G7N6_9BURK</name>
<gene>
    <name evidence="9" type="ORF">HNQ01_004105</name>
</gene>
<keyword evidence="6 8" id="KW-1133">Transmembrane helix</keyword>
<keyword evidence="5" id="KW-0378">Hydrolase</keyword>
<keyword evidence="4 8" id="KW-0812">Transmembrane</keyword>
<dbReference type="RefSeq" id="WP_173807362.1">
    <property type="nucleotide sequence ID" value="NZ_JABSNM010000027.1"/>
</dbReference>
<dbReference type="InterPro" id="IPR013426">
    <property type="entry name" value="EpsH-like"/>
</dbReference>
<evidence type="ECO:0000256" key="8">
    <source>
        <dbReference type="SAM" id="Phobius"/>
    </source>
</evidence>
<dbReference type="InterPro" id="IPR017544">
    <property type="entry name" value="Exosortase-2"/>
</dbReference>
<dbReference type="NCBIfam" id="TIGR04178">
    <property type="entry name" value="exo_archaeo"/>
    <property type="match status" value="1"/>
</dbReference>
<evidence type="ECO:0000256" key="3">
    <source>
        <dbReference type="ARBA" id="ARBA00022670"/>
    </source>
</evidence>
<organism evidence="9 10">
    <name type="scientific">Sphaerotilus uruguayifluvii</name>
    <dbReference type="NCBI Taxonomy" id="2735897"/>
    <lineage>
        <taxon>Bacteria</taxon>
        <taxon>Pseudomonadati</taxon>
        <taxon>Pseudomonadota</taxon>
        <taxon>Betaproteobacteria</taxon>
        <taxon>Burkholderiales</taxon>
        <taxon>Sphaerotilaceae</taxon>
        <taxon>Sphaerotilus</taxon>
    </lineage>
</organism>
<feature type="transmembrane region" description="Helical" evidence="8">
    <location>
        <begin position="46"/>
        <end position="62"/>
    </location>
</feature>
<dbReference type="InterPro" id="IPR019127">
    <property type="entry name" value="Exosortase"/>
</dbReference>
<dbReference type="InterPro" id="IPR026392">
    <property type="entry name" value="Exo/Archaeosortase_dom"/>
</dbReference>
<evidence type="ECO:0000256" key="2">
    <source>
        <dbReference type="ARBA" id="ARBA00022475"/>
    </source>
</evidence>
<evidence type="ECO:0000256" key="1">
    <source>
        <dbReference type="ARBA" id="ARBA00004651"/>
    </source>
</evidence>
<feature type="transmembrane region" description="Helical" evidence="8">
    <location>
        <begin position="123"/>
        <end position="142"/>
    </location>
</feature>
<evidence type="ECO:0000256" key="5">
    <source>
        <dbReference type="ARBA" id="ARBA00022801"/>
    </source>
</evidence>
<proteinExistence type="predicted"/>
<dbReference type="NCBIfam" id="TIGR02602">
    <property type="entry name" value="8TM_EpsH"/>
    <property type="match status" value="1"/>
</dbReference>
<comment type="caution">
    <text evidence="9">The sequence shown here is derived from an EMBL/GenBank/DDBJ whole genome shotgun (WGS) entry which is preliminary data.</text>
</comment>
<feature type="transmembrane region" description="Helical" evidence="8">
    <location>
        <begin position="74"/>
        <end position="93"/>
    </location>
</feature>
<sequence>MSAVQSKVQGLDLSVWKPWMVLGLGLTALYGPTFRDLFHGLWSSDQFGHGPVVFALCLWLLWQRMPVVLAAPEAPRRVTGLLVLVPSLLLFVLGRSQDIIMLELGSIIGVTAGSVLLMKGSAALRALLFGLLFMFFMVPLPGQIVDALTQPMKIAVSYAVEWLLYHAGYPISRSGVILQIGQYQLLVADACAGLNTLFTLEAMGLLYMNLVRHDSMVRNVTLALLVVPISFSANVIRVVTLTLITYYLGDEAGQGFLHGFAGMVLFLAALVLIMMVDSLIRLVLVRRTPAPAALA</sequence>
<feature type="transmembrane region" description="Helical" evidence="8">
    <location>
        <begin position="260"/>
        <end position="280"/>
    </location>
</feature>
<keyword evidence="2" id="KW-1003">Cell membrane</keyword>
<reference evidence="9 10" key="1">
    <citation type="submission" date="2020-05" db="EMBL/GenBank/DDBJ databases">
        <title>Genomic Encyclopedia of Type Strains, Phase IV (KMG-V): Genome sequencing to study the core and pangenomes of soil and plant-associated prokaryotes.</title>
        <authorList>
            <person name="Whitman W."/>
        </authorList>
    </citation>
    <scope>NUCLEOTIDE SEQUENCE [LARGE SCALE GENOMIC DNA]</scope>
    <source>
        <strain evidence="9 10">C29</strain>
    </source>
</reference>
<feature type="transmembrane region" description="Helical" evidence="8">
    <location>
        <begin position="16"/>
        <end position="34"/>
    </location>
</feature>
<dbReference type="NCBIfam" id="TIGR03113">
    <property type="entry name" value="exosort_XrtB"/>
    <property type="match status" value="1"/>
</dbReference>
<keyword evidence="3" id="KW-0645">Protease</keyword>
<accession>A0ABX2G7N6</accession>
<evidence type="ECO:0000256" key="7">
    <source>
        <dbReference type="ARBA" id="ARBA00023136"/>
    </source>
</evidence>